<dbReference type="EMBL" id="MPUH01000507">
    <property type="protein sequence ID" value="OMJ78720.1"/>
    <property type="molecule type" value="Genomic_DNA"/>
</dbReference>
<dbReference type="Proteomes" id="UP000187209">
    <property type="component" value="Unassembled WGS sequence"/>
</dbReference>
<protein>
    <submittedName>
        <fullName evidence="2">Uncharacterized protein</fullName>
    </submittedName>
</protein>
<reference evidence="2 3" key="1">
    <citation type="submission" date="2016-11" db="EMBL/GenBank/DDBJ databases">
        <title>The macronuclear genome of Stentor coeruleus: a giant cell with tiny introns.</title>
        <authorList>
            <person name="Slabodnick M."/>
            <person name="Ruby J.G."/>
            <person name="Reiff S.B."/>
            <person name="Swart E.C."/>
            <person name="Gosai S."/>
            <person name="Prabakaran S."/>
            <person name="Witkowska E."/>
            <person name="Larue G.E."/>
            <person name="Fisher S."/>
            <person name="Freeman R.M."/>
            <person name="Gunawardena J."/>
            <person name="Chu W."/>
            <person name="Stover N.A."/>
            <person name="Gregory B.D."/>
            <person name="Nowacki M."/>
            <person name="Derisi J."/>
            <person name="Roy S.W."/>
            <person name="Marshall W.F."/>
            <person name="Sood P."/>
        </authorList>
    </citation>
    <scope>NUCLEOTIDE SEQUENCE [LARGE SCALE GENOMIC DNA]</scope>
    <source>
        <strain evidence="2">WM001</strain>
    </source>
</reference>
<evidence type="ECO:0000313" key="3">
    <source>
        <dbReference type="Proteomes" id="UP000187209"/>
    </source>
</evidence>
<accession>A0A1R2BPT7</accession>
<comment type="caution">
    <text evidence="2">The sequence shown here is derived from an EMBL/GenBank/DDBJ whole genome shotgun (WGS) entry which is preliminary data.</text>
</comment>
<proteinExistence type="predicted"/>
<keyword evidence="3" id="KW-1185">Reference proteome</keyword>
<name>A0A1R2BPT7_9CILI</name>
<feature type="compositionally biased region" description="Basic and acidic residues" evidence="1">
    <location>
        <begin position="80"/>
        <end position="96"/>
    </location>
</feature>
<sequence length="156" mass="17611">MHNGVIHIKVNLQQIASPRPHEIPRPKTLIYKHLSIHKSALSLTIPSESSPRLLHLKENIANFQAKNLKSPSNTENTQKTQEDIKKKVETPKENSKGKIINKITSQEPKKIGTCLKYYENIVSLSSNLNKIPSQLSPHNKKGSLTPRSIGMIKRKQ</sequence>
<organism evidence="2 3">
    <name type="scientific">Stentor coeruleus</name>
    <dbReference type="NCBI Taxonomy" id="5963"/>
    <lineage>
        <taxon>Eukaryota</taxon>
        <taxon>Sar</taxon>
        <taxon>Alveolata</taxon>
        <taxon>Ciliophora</taxon>
        <taxon>Postciliodesmatophora</taxon>
        <taxon>Heterotrichea</taxon>
        <taxon>Heterotrichida</taxon>
        <taxon>Stentoridae</taxon>
        <taxon>Stentor</taxon>
    </lineage>
</organism>
<feature type="compositionally biased region" description="Polar residues" evidence="1">
    <location>
        <begin position="65"/>
        <end position="79"/>
    </location>
</feature>
<feature type="region of interest" description="Disordered" evidence="1">
    <location>
        <begin position="132"/>
        <end position="156"/>
    </location>
</feature>
<evidence type="ECO:0000313" key="2">
    <source>
        <dbReference type="EMBL" id="OMJ78720.1"/>
    </source>
</evidence>
<dbReference type="AlphaFoldDB" id="A0A1R2BPT7"/>
<feature type="region of interest" description="Disordered" evidence="1">
    <location>
        <begin position="65"/>
        <end position="96"/>
    </location>
</feature>
<gene>
    <name evidence="2" type="ORF">SteCoe_21397</name>
</gene>
<evidence type="ECO:0000256" key="1">
    <source>
        <dbReference type="SAM" id="MobiDB-lite"/>
    </source>
</evidence>